<reference evidence="1 2" key="1">
    <citation type="submission" date="2014-02" db="EMBL/GenBank/DDBJ databases">
        <title>The genome sequence of Colletotrichum fioriniae PJ7.</title>
        <authorList>
            <person name="Baroncelli R."/>
            <person name="Thon M.R."/>
        </authorList>
    </citation>
    <scope>NUCLEOTIDE SEQUENCE [LARGE SCALE GENOMIC DNA]</scope>
    <source>
        <strain evidence="1 2">PJ7</strain>
    </source>
</reference>
<dbReference type="EMBL" id="JARH01000026">
    <property type="protein sequence ID" value="EXF86139.1"/>
    <property type="molecule type" value="Genomic_DNA"/>
</dbReference>
<accession>A0A010S5V2</accession>
<evidence type="ECO:0000313" key="1">
    <source>
        <dbReference type="EMBL" id="EXF86139.1"/>
    </source>
</evidence>
<evidence type="ECO:0000313" key="2">
    <source>
        <dbReference type="Proteomes" id="UP000020467"/>
    </source>
</evidence>
<gene>
    <name evidence="1" type="ORF">CFIO01_09916</name>
</gene>
<comment type="caution">
    <text evidence="1">The sequence shown here is derived from an EMBL/GenBank/DDBJ whole genome shotgun (WGS) entry which is preliminary data.</text>
</comment>
<dbReference type="AlphaFoldDB" id="A0A010S5V2"/>
<dbReference type="KEGG" id="cfj:CFIO01_09916"/>
<organism evidence="1 2">
    <name type="scientific">Colletotrichum fioriniae PJ7</name>
    <dbReference type="NCBI Taxonomy" id="1445577"/>
    <lineage>
        <taxon>Eukaryota</taxon>
        <taxon>Fungi</taxon>
        <taxon>Dikarya</taxon>
        <taxon>Ascomycota</taxon>
        <taxon>Pezizomycotina</taxon>
        <taxon>Sordariomycetes</taxon>
        <taxon>Hypocreomycetidae</taxon>
        <taxon>Glomerellales</taxon>
        <taxon>Glomerellaceae</taxon>
        <taxon>Colletotrichum</taxon>
        <taxon>Colletotrichum acutatum species complex</taxon>
    </lineage>
</organism>
<sequence>MIVNALRKLCMRRSILDIFECLCLGATGIFQSDADLIEKLKGCDDISGGPAERHVGGEYRLRRKVRESWVSVHEENKRRKEKTVWWQVNVPKIKVWSRDAEVQRGKRLLDA</sequence>
<proteinExistence type="predicted"/>
<dbReference type="HOGENOM" id="CLU_2158164_0_0_1"/>
<dbReference type="Proteomes" id="UP000020467">
    <property type="component" value="Unassembled WGS sequence"/>
</dbReference>
<keyword evidence="2" id="KW-1185">Reference proteome</keyword>
<name>A0A010S5V2_9PEZI</name>
<protein>
    <submittedName>
        <fullName evidence="1">Uncharacterized protein</fullName>
    </submittedName>
</protein>